<reference evidence="3" key="1">
    <citation type="submission" date="2017-02" db="EMBL/GenBank/DDBJ databases">
        <authorList>
            <person name="Varghese N."/>
            <person name="Submissions S."/>
        </authorList>
    </citation>
    <scope>NUCLEOTIDE SEQUENCE [LARGE SCALE GENOMIC DNA]</scope>
    <source>
        <strain evidence="3">DSM 22385</strain>
    </source>
</reference>
<dbReference type="STRING" id="572036.SAMN05661099_1523"/>
<proteinExistence type="predicted"/>
<dbReference type="PANTHER" id="PTHR39175:SF1">
    <property type="entry name" value="FAMILY PROTEIN, PUTATIVE (AFU_ORTHOLOGUE AFUA_3G15060)-RELATED"/>
    <property type="match status" value="1"/>
</dbReference>
<name>A0A1T5BEF5_9SPHI</name>
<dbReference type="GO" id="GO:0051213">
    <property type="term" value="F:dioxygenase activity"/>
    <property type="evidence" value="ECO:0007669"/>
    <property type="project" value="UniProtKB-KW"/>
</dbReference>
<dbReference type="Pfam" id="PF00903">
    <property type="entry name" value="Glyoxalase"/>
    <property type="match status" value="1"/>
</dbReference>
<keyword evidence="2" id="KW-0223">Dioxygenase</keyword>
<dbReference type="OrthoDB" id="9813630at2"/>
<keyword evidence="2" id="KW-0560">Oxidoreductase</keyword>
<dbReference type="PROSITE" id="PS51819">
    <property type="entry name" value="VOC"/>
    <property type="match status" value="1"/>
</dbReference>
<keyword evidence="3" id="KW-1185">Reference proteome</keyword>
<evidence type="ECO:0000313" key="2">
    <source>
        <dbReference type="EMBL" id="SKB45419.1"/>
    </source>
</evidence>
<gene>
    <name evidence="2" type="ORF">SAMN05661099_1523</name>
</gene>
<dbReference type="Gene3D" id="3.10.180.10">
    <property type="entry name" value="2,3-Dihydroxybiphenyl 1,2-Dioxygenase, domain 1"/>
    <property type="match status" value="1"/>
</dbReference>
<dbReference type="PANTHER" id="PTHR39175">
    <property type="entry name" value="FAMILY PROTEIN, PUTATIVE (AFU_ORTHOLOGUE AFUA_3G15060)-RELATED"/>
    <property type="match status" value="1"/>
</dbReference>
<dbReference type="InterPro" id="IPR037523">
    <property type="entry name" value="VOC_core"/>
</dbReference>
<evidence type="ECO:0000259" key="1">
    <source>
        <dbReference type="PROSITE" id="PS51819"/>
    </source>
</evidence>
<dbReference type="AlphaFoldDB" id="A0A1T5BEF5"/>
<dbReference type="InterPro" id="IPR029068">
    <property type="entry name" value="Glyas_Bleomycin-R_OHBP_Dase"/>
</dbReference>
<dbReference type="EMBL" id="FUYR01000001">
    <property type="protein sequence ID" value="SKB45419.1"/>
    <property type="molecule type" value="Genomic_DNA"/>
</dbReference>
<feature type="domain" description="VOC" evidence="1">
    <location>
        <begin position="7"/>
        <end position="120"/>
    </location>
</feature>
<dbReference type="Proteomes" id="UP000189981">
    <property type="component" value="Unassembled WGS sequence"/>
</dbReference>
<organism evidence="2 3">
    <name type="scientific">Daejeonella lutea</name>
    <dbReference type="NCBI Taxonomy" id="572036"/>
    <lineage>
        <taxon>Bacteria</taxon>
        <taxon>Pseudomonadati</taxon>
        <taxon>Bacteroidota</taxon>
        <taxon>Sphingobacteriia</taxon>
        <taxon>Sphingobacteriales</taxon>
        <taxon>Sphingobacteriaceae</taxon>
        <taxon>Daejeonella</taxon>
    </lineage>
</organism>
<dbReference type="RefSeq" id="WP_079701989.1">
    <property type="nucleotide sequence ID" value="NZ_FUYR01000001.1"/>
</dbReference>
<sequence>MSITFTRINHFHICVEPENLEEAKIFYSEILGLQLIERPDHIFETPGYWFNIGDAQLHIGVETRRHTTDRHTAMEVSDIKSARNHLEANDIEIHAQAKVAGWERFAFVDPFGNRMELLQVTGKESTSTEM</sequence>
<protein>
    <submittedName>
        <fullName evidence="2">Catechol 2,3-dioxygenase</fullName>
    </submittedName>
</protein>
<dbReference type="SUPFAM" id="SSF54593">
    <property type="entry name" value="Glyoxalase/Bleomycin resistance protein/Dihydroxybiphenyl dioxygenase"/>
    <property type="match status" value="1"/>
</dbReference>
<dbReference type="InterPro" id="IPR004360">
    <property type="entry name" value="Glyas_Fos-R_dOase_dom"/>
</dbReference>
<evidence type="ECO:0000313" key="3">
    <source>
        <dbReference type="Proteomes" id="UP000189981"/>
    </source>
</evidence>
<accession>A0A1T5BEF5</accession>